<proteinExistence type="predicted"/>
<accession>X1E7N8</accession>
<reference evidence="2" key="1">
    <citation type="journal article" date="2014" name="Front. Microbiol.">
        <title>High frequency of phylogenetically diverse reductive dehalogenase-homologous genes in deep subseafloor sedimentary metagenomes.</title>
        <authorList>
            <person name="Kawai M."/>
            <person name="Futagami T."/>
            <person name="Toyoda A."/>
            <person name="Takaki Y."/>
            <person name="Nishi S."/>
            <person name="Hori S."/>
            <person name="Arai W."/>
            <person name="Tsubouchi T."/>
            <person name="Morono Y."/>
            <person name="Uchiyama I."/>
            <person name="Ito T."/>
            <person name="Fujiyama A."/>
            <person name="Inagaki F."/>
            <person name="Takami H."/>
        </authorList>
    </citation>
    <scope>NUCLEOTIDE SEQUENCE</scope>
    <source>
        <strain evidence="2">Expedition CK06-06</strain>
    </source>
</reference>
<protein>
    <submittedName>
        <fullName evidence="2">Uncharacterized protein</fullName>
    </submittedName>
</protein>
<keyword evidence="1" id="KW-0472">Membrane</keyword>
<feature type="transmembrane region" description="Helical" evidence="1">
    <location>
        <begin position="90"/>
        <end position="109"/>
    </location>
</feature>
<comment type="caution">
    <text evidence="2">The sequence shown here is derived from an EMBL/GenBank/DDBJ whole genome shotgun (WGS) entry which is preliminary data.</text>
</comment>
<gene>
    <name evidence="2" type="ORF">S01H4_61714</name>
</gene>
<dbReference type="AlphaFoldDB" id="X1E7N8"/>
<keyword evidence="1" id="KW-0812">Transmembrane</keyword>
<evidence type="ECO:0000313" key="2">
    <source>
        <dbReference type="EMBL" id="GAH13184.1"/>
    </source>
</evidence>
<dbReference type="EMBL" id="BART01036658">
    <property type="protein sequence ID" value="GAH13184.1"/>
    <property type="molecule type" value="Genomic_DNA"/>
</dbReference>
<organism evidence="2">
    <name type="scientific">marine sediment metagenome</name>
    <dbReference type="NCBI Taxonomy" id="412755"/>
    <lineage>
        <taxon>unclassified sequences</taxon>
        <taxon>metagenomes</taxon>
        <taxon>ecological metagenomes</taxon>
    </lineage>
</organism>
<evidence type="ECO:0000256" key="1">
    <source>
        <dbReference type="SAM" id="Phobius"/>
    </source>
</evidence>
<feature type="non-terminal residue" evidence="2">
    <location>
        <position position="1"/>
    </location>
</feature>
<feature type="transmembrane region" description="Helical" evidence="1">
    <location>
        <begin position="115"/>
        <end position="133"/>
    </location>
</feature>
<name>X1E7N8_9ZZZZ</name>
<keyword evidence="1" id="KW-1133">Transmembrane helix</keyword>
<sequence length="134" mass="15625">SFSSVVGYSSVKSNPSNTIITDEYDNPTPIVLVLQLMAKLRNHKNIQNVETEEDVFQIIEGDEELNAIVEKLKSYDCGCKEENIEFEWPFPVLCIFLLPFFNWGIRLYAVFNIEWFWVFMGEIGLIFNCWWAGK</sequence>